<dbReference type="Gene3D" id="3.40.1390.30">
    <property type="entry name" value="NIF3 (NGG1p interacting factor 3)-like"/>
    <property type="match status" value="1"/>
</dbReference>
<dbReference type="InterPro" id="IPR036069">
    <property type="entry name" value="DUF34/NIF3_sf"/>
</dbReference>
<keyword evidence="7" id="KW-1185">Reference proteome</keyword>
<evidence type="ECO:0000256" key="5">
    <source>
        <dbReference type="PIRSR" id="PIRSR602678-1"/>
    </source>
</evidence>
<dbReference type="SUPFAM" id="SSF102705">
    <property type="entry name" value="NIF3 (NGG1p interacting factor 3)-like"/>
    <property type="match status" value="1"/>
</dbReference>
<evidence type="ECO:0000313" key="7">
    <source>
        <dbReference type="Proteomes" id="UP000183988"/>
    </source>
</evidence>
<organism evidence="6 7">
    <name type="scientific">Ornithinibacillus halophilus</name>
    <dbReference type="NCBI Taxonomy" id="930117"/>
    <lineage>
        <taxon>Bacteria</taxon>
        <taxon>Bacillati</taxon>
        <taxon>Bacillota</taxon>
        <taxon>Bacilli</taxon>
        <taxon>Bacillales</taxon>
        <taxon>Bacillaceae</taxon>
        <taxon>Ornithinibacillus</taxon>
    </lineage>
</organism>
<dbReference type="RefSeq" id="WP_072887948.1">
    <property type="nucleotide sequence ID" value="NZ_FQVW01000002.1"/>
</dbReference>
<dbReference type="Gene3D" id="3.30.70.120">
    <property type="match status" value="1"/>
</dbReference>
<dbReference type="GO" id="GO:0046872">
    <property type="term" value="F:metal ion binding"/>
    <property type="evidence" value="ECO:0007669"/>
    <property type="project" value="UniProtKB-UniRule"/>
</dbReference>
<dbReference type="PANTHER" id="PTHR13799:SF14">
    <property type="entry name" value="GTP CYCLOHYDROLASE 1 TYPE 2 HOMOLOG"/>
    <property type="match status" value="1"/>
</dbReference>
<accession>A0A1M5DNP8</accession>
<dbReference type="AlphaFoldDB" id="A0A1M5DNP8"/>
<feature type="binding site" evidence="5">
    <location>
        <position position="107"/>
    </location>
    <ligand>
        <name>a divalent metal cation</name>
        <dbReference type="ChEBI" id="CHEBI:60240"/>
        <label>1</label>
    </ligand>
</feature>
<dbReference type="OrthoDB" id="9792792at2"/>
<evidence type="ECO:0000256" key="4">
    <source>
        <dbReference type="PIRNR" id="PIRNR037489"/>
    </source>
</evidence>
<feature type="binding site" evidence="5">
    <location>
        <position position="333"/>
    </location>
    <ligand>
        <name>a divalent metal cation</name>
        <dbReference type="ChEBI" id="CHEBI:60240"/>
        <label>1</label>
    </ligand>
</feature>
<name>A0A1M5DNP8_9BACI</name>
<evidence type="ECO:0000256" key="2">
    <source>
        <dbReference type="ARBA" id="ARBA00022112"/>
    </source>
</evidence>
<feature type="binding site" evidence="5">
    <location>
        <position position="68"/>
    </location>
    <ligand>
        <name>a divalent metal cation</name>
        <dbReference type="ChEBI" id="CHEBI:60240"/>
        <label>1</label>
    </ligand>
</feature>
<dbReference type="NCBIfam" id="TIGR00486">
    <property type="entry name" value="YbgI_SA1388"/>
    <property type="match status" value="1"/>
</dbReference>
<feature type="binding site" evidence="5">
    <location>
        <position position="336"/>
    </location>
    <ligand>
        <name>a divalent metal cation</name>
        <dbReference type="ChEBI" id="CHEBI:60240"/>
        <label>1</label>
    </ligand>
</feature>
<dbReference type="FunFam" id="3.30.70.120:FF:000006">
    <property type="entry name" value="GTP cyclohydrolase 1 type 2 homolog"/>
    <property type="match status" value="1"/>
</dbReference>
<dbReference type="PIRSF" id="PIRSF037489">
    <property type="entry name" value="UCP037489_NIF3_YqfO"/>
    <property type="match status" value="1"/>
</dbReference>
<dbReference type="FunFam" id="3.40.1390.30:FF:000001">
    <property type="entry name" value="GTP cyclohydrolase 1 type 2"/>
    <property type="match status" value="1"/>
</dbReference>
<evidence type="ECO:0000256" key="1">
    <source>
        <dbReference type="ARBA" id="ARBA00006964"/>
    </source>
</evidence>
<comment type="similarity">
    <text evidence="1 4">Belongs to the GTP cyclohydrolase I type 2/NIF3 family.</text>
</comment>
<gene>
    <name evidence="6" type="ORF">SAMN05216225_1002149</name>
</gene>
<keyword evidence="3 4" id="KW-0479">Metal-binding</keyword>
<dbReference type="InterPro" id="IPR017221">
    <property type="entry name" value="DUF34/NIF3_bac"/>
</dbReference>
<dbReference type="PANTHER" id="PTHR13799">
    <property type="entry name" value="NGG1 INTERACTING FACTOR 3"/>
    <property type="match status" value="1"/>
</dbReference>
<dbReference type="InterPro" id="IPR015867">
    <property type="entry name" value="N-reg_PII/ATP_PRibTrfase_C"/>
</dbReference>
<feature type="binding site" evidence="5">
    <location>
        <position position="69"/>
    </location>
    <ligand>
        <name>a divalent metal cation</name>
        <dbReference type="ChEBI" id="CHEBI:60240"/>
        <label>1</label>
    </ligand>
</feature>
<reference evidence="6 7" key="1">
    <citation type="submission" date="2016-11" db="EMBL/GenBank/DDBJ databases">
        <authorList>
            <person name="Jaros S."/>
            <person name="Januszkiewicz K."/>
            <person name="Wedrychowicz H."/>
        </authorList>
    </citation>
    <scope>NUCLEOTIDE SEQUENCE [LARGE SCALE GENOMIC DNA]</scope>
    <source>
        <strain evidence="6 7">IBRC-M 10683</strain>
    </source>
</reference>
<proteinExistence type="inferred from homology"/>
<dbReference type="Proteomes" id="UP000183988">
    <property type="component" value="Unassembled WGS sequence"/>
</dbReference>
<dbReference type="Pfam" id="PF01784">
    <property type="entry name" value="DUF34_NIF3"/>
    <property type="match status" value="1"/>
</dbReference>
<sequence length="371" mass="41485">MKNKLTNADIFKVMENWAPKNLAYDWDNVGLQVGSFNHPVKKVMVTLDVLEPVVDEAIEKNVDLIIAHHPMLFKPLKQLNVDKAQGRMIRKLMEHNITVYASHTNLDAAEGGVNDLLCDALELRNNQVLVDTYEEKLYKVVVYVPTSHLNEVLNALSENGAGHIGDYSHCTFQTKGTGTFKPLDGTNPFIGTTNELEKVEEVKVETIVQESILQKVIASMVSAHPYEEVAYDIFPLQNQGKKFGIGRIGTLNEPVSLEDFCTFVKEALQMPNLRVTGDLSKKVRKVAVLGGSGEKYIHVAKRKGADVYITGDMTFHLAQNAMEIGLPVIDAGHYKEKIMKKGTKKYLEQKFVNHNIDIVISESNTDPFTFV</sequence>
<protein>
    <recommendedName>
        <fullName evidence="2 4">GTP cyclohydrolase 1 type 2 homolog</fullName>
    </recommendedName>
</protein>
<evidence type="ECO:0000313" key="6">
    <source>
        <dbReference type="EMBL" id="SHF68629.1"/>
    </source>
</evidence>
<evidence type="ECO:0000256" key="3">
    <source>
        <dbReference type="ARBA" id="ARBA00022723"/>
    </source>
</evidence>
<dbReference type="STRING" id="930117.SAMN05216225_1002149"/>
<dbReference type="EMBL" id="FQVW01000002">
    <property type="protein sequence ID" value="SHF68629.1"/>
    <property type="molecule type" value="Genomic_DNA"/>
</dbReference>
<dbReference type="InterPro" id="IPR002678">
    <property type="entry name" value="DUF34/NIF3"/>
</dbReference>
<dbReference type="GO" id="GO:0005737">
    <property type="term" value="C:cytoplasm"/>
    <property type="evidence" value="ECO:0007669"/>
    <property type="project" value="TreeGrafter"/>
</dbReference>